<organism evidence="1 2">
    <name type="scientific">Reyranella humidisoli</name>
    <dbReference type="NCBI Taxonomy" id="2849149"/>
    <lineage>
        <taxon>Bacteria</taxon>
        <taxon>Pseudomonadati</taxon>
        <taxon>Pseudomonadota</taxon>
        <taxon>Alphaproteobacteria</taxon>
        <taxon>Hyphomicrobiales</taxon>
        <taxon>Reyranellaceae</taxon>
        <taxon>Reyranella</taxon>
    </lineage>
</organism>
<dbReference type="Pfam" id="PF10677">
    <property type="entry name" value="DUF2490"/>
    <property type="match status" value="1"/>
</dbReference>
<accession>A0ABS6IH39</accession>
<dbReference type="InterPro" id="IPR019619">
    <property type="entry name" value="DUF2490"/>
</dbReference>
<comment type="caution">
    <text evidence="1">The sequence shown here is derived from an EMBL/GenBank/DDBJ whole genome shotgun (WGS) entry which is preliminary data.</text>
</comment>
<keyword evidence="2" id="KW-1185">Reference proteome</keyword>
<evidence type="ECO:0000313" key="2">
    <source>
        <dbReference type="Proteomes" id="UP000727907"/>
    </source>
</evidence>
<gene>
    <name evidence="1" type="ORF">KQ910_07475</name>
</gene>
<protein>
    <submittedName>
        <fullName evidence="1">DUF2490 domain-containing protein</fullName>
    </submittedName>
</protein>
<reference evidence="1 2" key="1">
    <citation type="submission" date="2021-06" db="EMBL/GenBank/DDBJ databases">
        <authorList>
            <person name="Lee D.H."/>
        </authorList>
    </citation>
    <scope>NUCLEOTIDE SEQUENCE [LARGE SCALE GENOMIC DNA]</scope>
    <source>
        <strain evidence="1 2">MMS21-HV4-11</strain>
    </source>
</reference>
<name>A0ABS6IH39_9HYPH</name>
<dbReference type="EMBL" id="JAHOPB010000001">
    <property type="protein sequence ID" value="MBU8873598.1"/>
    <property type="molecule type" value="Genomic_DNA"/>
</dbReference>
<evidence type="ECO:0000313" key="1">
    <source>
        <dbReference type="EMBL" id="MBU8873598.1"/>
    </source>
</evidence>
<dbReference type="Proteomes" id="UP000727907">
    <property type="component" value="Unassembled WGS sequence"/>
</dbReference>
<sequence length="248" mass="28132">MLVHGAAAIVDPVPSSIFRFVALLTMFSLAATAAQAQRRQRQAQAAQAQNGSVWESPAAALEYRIDRNWSFHLDAQLRFDQNMSRLRTLQVRPGFEYVLSPNWALAAGYVQFTRYLPGARQSRGPFQDILHRTRIDGLPVAGRLRWEELFFDDGRLLVRTRALAGVRIPLWRSPWELALSDEVFINVSTDRPTRTSGFAQNRAFIGFGRQLTAWAKGSLGYELDSIRRLNGSFRNEHNIKLNLAFSLN</sequence>
<dbReference type="RefSeq" id="WP_216957885.1">
    <property type="nucleotide sequence ID" value="NZ_JAHOPB010000001.1"/>
</dbReference>
<proteinExistence type="predicted"/>